<dbReference type="Proteomes" id="UP001152622">
    <property type="component" value="Chromosome 8"/>
</dbReference>
<evidence type="ECO:0000256" key="1">
    <source>
        <dbReference type="SAM" id="MobiDB-lite"/>
    </source>
</evidence>
<dbReference type="AlphaFoldDB" id="A0A9Q1F761"/>
<name>A0A9Q1F761_SYNKA</name>
<protein>
    <submittedName>
        <fullName evidence="2">Uncharacterized protein</fullName>
    </submittedName>
</protein>
<gene>
    <name evidence="2" type="ORF">SKAU_G00238540</name>
</gene>
<organism evidence="2 3">
    <name type="scientific">Synaphobranchus kaupii</name>
    <name type="common">Kaup's arrowtooth eel</name>
    <dbReference type="NCBI Taxonomy" id="118154"/>
    <lineage>
        <taxon>Eukaryota</taxon>
        <taxon>Metazoa</taxon>
        <taxon>Chordata</taxon>
        <taxon>Craniata</taxon>
        <taxon>Vertebrata</taxon>
        <taxon>Euteleostomi</taxon>
        <taxon>Actinopterygii</taxon>
        <taxon>Neopterygii</taxon>
        <taxon>Teleostei</taxon>
        <taxon>Anguilliformes</taxon>
        <taxon>Synaphobranchidae</taxon>
        <taxon>Synaphobranchus</taxon>
    </lineage>
</organism>
<reference evidence="2" key="1">
    <citation type="journal article" date="2023" name="Science">
        <title>Genome structures resolve the early diversification of teleost fishes.</title>
        <authorList>
            <person name="Parey E."/>
            <person name="Louis A."/>
            <person name="Montfort J."/>
            <person name="Bouchez O."/>
            <person name="Roques C."/>
            <person name="Iampietro C."/>
            <person name="Lluch J."/>
            <person name="Castinel A."/>
            <person name="Donnadieu C."/>
            <person name="Desvignes T."/>
            <person name="Floi Bucao C."/>
            <person name="Jouanno E."/>
            <person name="Wen M."/>
            <person name="Mejri S."/>
            <person name="Dirks R."/>
            <person name="Jansen H."/>
            <person name="Henkel C."/>
            <person name="Chen W.J."/>
            <person name="Zahm M."/>
            <person name="Cabau C."/>
            <person name="Klopp C."/>
            <person name="Thompson A.W."/>
            <person name="Robinson-Rechavi M."/>
            <person name="Braasch I."/>
            <person name="Lecointre G."/>
            <person name="Bobe J."/>
            <person name="Postlethwait J.H."/>
            <person name="Berthelot C."/>
            <person name="Roest Crollius H."/>
            <person name="Guiguen Y."/>
        </authorList>
    </citation>
    <scope>NUCLEOTIDE SEQUENCE</scope>
    <source>
        <strain evidence="2">WJC10195</strain>
    </source>
</reference>
<sequence>MQKWNVRAEHKERRTRLLSAATRQARGTGSGVTVCESTRRSPTADVPVSRSALRGPEHQGFGLGLKEYD</sequence>
<accession>A0A9Q1F761</accession>
<evidence type="ECO:0000313" key="3">
    <source>
        <dbReference type="Proteomes" id="UP001152622"/>
    </source>
</evidence>
<dbReference type="EMBL" id="JAINUF010000008">
    <property type="protein sequence ID" value="KAJ8352378.1"/>
    <property type="molecule type" value="Genomic_DNA"/>
</dbReference>
<feature type="compositionally biased region" description="Basic and acidic residues" evidence="1">
    <location>
        <begin position="1"/>
        <end position="12"/>
    </location>
</feature>
<evidence type="ECO:0000313" key="2">
    <source>
        <dbReference type="EMBL" id="KAJ8352378.1"/>
    </source>
</evidence>
<feature type="region of interest" description="Disordered" evidence="1">
    <location>
        <begin position="1"/>
        <end position="69"/>
    </location>
</feature>
<proteinExistence type="predicted"/>
<comment type="caution">
    <text evidence="2">The sequence shown here is derived from an EMBL/GenBank/DDBJ whole genome shotgun (WGS) entry which is preliminary data.</text>
</comment>
<keyword evidence="3" id="KW-1185">Reference proteome</keyword>